<evidence type="ECO:0000313" key="4">
    <source>
        <dbReference type="EMBL" id="SLM48014.1"/>
    </source>
</evidence>
<protein>
    <submittedName>
        <fullName evidence="4">Putative Surface antigen D15</fullName>
    </submittedName>
</protein>
<proteinExistence type="predicted"/>
<evidence type="ECO:0000256" key="2">
    <source>
        <dbReference type="ARBA" id="ARBA00023136"/>
    </source>
</evidence>
<accession>A0A1W1I4T1</accession>
<dbReference type="Proteomes" id="UP000192042">
    <property type="component" value="Chromosome I"/>
</dbReference>
<feature type="domain" description="Bacterial surface antigen (D15)" evidence="3">
    <location>
        <begin position="92"/>
        <end position="368"/>
    </location>
</feature>
<evidence type="ECO:0000259" key="3">
    <source>
        <dbReference type="Pfam" id="PF01103"/>
    </source>
</evidence>
<reference evidence="4 5" key="1">
    <citation type="submission" date="2017-03" db="EMBL/GenBank/DDBJ databases">
        <authorList>
            <person name="Afonso C.L."/>
            <person name="Miller P.J."/>
            <person name="Scott M.A."/>
            <person name="Spackman E."/>
            <person name="Goraichik I."/>
            <person name="Dimitrov K.M."/>
            <person name="Suarez D.L."/>
            <person name="Swayne D.E."/>
        </authorList>
    </citation>
    <scope>NUCLEOTIDE SEQUENCE [LARGE SCALE GENOMIC DNA]</scope>
    <source>
        <strain evidence="4">Genome sequencing of Nitrospira japonica strain NJ11</strain>
    </source>
</reference>
<keyword evidence="2" id="KW-0472">Membrane</keyword>
<comment type="subcellular location">
    <subcellularLocation>
        <location evidence="1">Membrane</location>
    </subcellularLocation>
</comment>
<evidence type="ECO:0000313" key="5">
    <source>
        <dbReference type="Proteomes" id="UP000192042"/>
    </source>
</evidence>
<dbReference type="EMBL" id="LT828648">
    <property type="protein sequence ID" value="SLM48014.1"/>
    <property type="molecule type" value="Genomic_DNA"/>
</dbReference>
<keyword evidence="5" id="KW-1185">Reference proteome</keyword>
<dbReference type="GO" id="GO:0019867">
    <property type="term" value="C:outer membrane"/>
    <property type="evidence" value="ECO:0007669"/>
    <property type="project" value="InterPro"/>
</dbReference>
<sequence length="400" mass="44483">MMTLRGIVLFFACLLAGIAIVRIGPARADTQLFPIPSVSTSKNDGSDAGLIVPILVTDPDGELKYLMAPMLIRNSIVGWRGTFNLFRYDTGGRQMQFIASISEKIERKLVFNYTDPAFSNGRYFLNVGAAYFKNATARFFGIGQTTTEGEETNYTAKESRANWRFGLYANEVTQVAISQRFRAVQLQPGATDLPFTGNVFPTVPGVEGETYILGNRATFYYDTRNSLVSPTDGMAVTAYAELNNNFKNGDHPIYSRYEFEVKKLFPSESKRAILVVRADLQATIGEQVPFFEQSSLGGQNNLRGYGVDRFIDKNLVAFSLEERIHLARMKVAGVIADFEVAPFLDTGQVFDSFKDVSFKDYRMTPGMGFRGIVRPNVVGRIDYGYSKEGGAIFAGLDFPY</sequence>
<dbReference type="Pfam" id="PF01103">
    <property type="entry name" value="Omp85"/>
    <property type="match status" value="1"/>
</dbReference>
<dbReference type="RefSeq" id="WP_080886465.1">
    <property type="nucleotide sequence ID" value="NZ_LT828648.1"/>
</dbReference>
<gene>
    <name evidence="4" type="ORF">NSJP_1842</name>
</gene>
<organism evidence="4 5">
    <name type="scientific">Nitrospira japonica</name>
    <dbReference type="NCBI Taxonomy" id="1325564"/>
    <lineage>
        <taxon>Bacteria</taxon>
        <taxon>Pseudomonadati</taxon>
        <taxon>Nitrospirota</taxon>
        <taxon>Nitrospiria</taxon>
        <taxon>Nitrospirales</taxon>
        <taxon>Nitrospiraceae</taxon>
        <taxon>Nitrospira</taxon>
    </lineage>
</organism>
<dbReference type="STRING" id="1325564.NSJP_1842"/>
<dbReference type="OrthoDB" id="335387at2"/>
<dbReference type="AlphaFoldDB" id="A0A1W1I4T1"/>
<dbReference type="Gene3D" id="2.40.160.50">
    <property type="entry name" value="membrane protein fhac: a member of the omp85/tpsb transporter family"/>
    <property type="match status" value="1"/>
</dbReference>
<name>A0A1W1I4T1_9BACT</name>
<dbReference type="InterPro" id="IPR000184">
    <property type="entry name" value="Bac_surfAg_D15"/>
</dbReference>
<evidence type="ECO:0000256" key="1">
    <source>
        <dbReference type="ARBA" id="ARBA00004370"/>
    </source>
</evidence>
<dbReference type="KEGG" id="nja:NSJP_1842"/>